<keyword evidence="2" id="KW-1185">Reference proteome</keyword>
<evidence type="ECO:0000313" key="2">
    <source>
        <dbReference type="Proteomes" id="UP001597641"/>
    </source>
</evidence>
<dbReference type="Proteomes" id="UP001597641">
    <property type="component" value="Unassembled WGS sequence"/>
</dbReference>
<proteinExistence type="predicted"/>
<name>A0ABW6BYA3_9BACT</name>
<accession>A0ABW6BYA3</accession>
<dbReference type="RefSeq" id="WP_377488836.1">
    <property type="nucleotide sequence ID" value="NZ_JBHUOX010000019.1"/>
</dbReference>
<reference evidence="2" key="1">
    <citation type="journal article" date="2019" name="Int. J. Syst. Evol. Microbiol.">
        <title>The Global Catalogue of Microorganisms (GCM) 10K type strain sequencing project: providing services to taxonomists for standard genome sequencing and annotation.</title>
        <authorList>
            <consortium name="The Broad Institute Genomics Platform"/>
            <consortium name="The Broad Institute Genome Sequencing Center for Infectious Disease"/>
            <person name="Wu L."/>
            <person name="Ma J."/>
        </authorList>
    </citation>
    <scope>NUCLEOTIDE SEQUENCE [LARGE SCALE GENOMIC DNA]</scope>
    <source>
        <strain evidence="2">KCTC 23984</strain>
    </source>
</reference>
<sequence length="107" mass="12581">MLWLSIPLKLREKALVFTDGLEAYGAVFAKGQHQAEGKNETTKMERLNNPLRQRRARLVRNTPYFSRSWNNNLLTYNTSCTTITLINWQKHHPYFKYSNALHPSLLF</sequence>
<comment type="caution">
    <text evidence="1">The sequence shown here is derived from an EMBL/GenBank/DDBJ whole genome shotgun (WGS) entry which is preliminary data.</text>
</comment>
<dbReference type="EMBL" id="JBHUOX010000019">
    <property type="protein sequence ID" value="MFD3002780.1"/>
    <property type="molecule type" value="Genomic_DNA"/>
</dbReference>
<protein>
    <submittedName>
        <fullName evidence="1">IS1 family transposase</fullName>
    </submittedName>
</protein>
<dbReference type="InterPro" id="IPR005063">
    <property type="entry name" value="Transposase_27"/>
</dbReference>
<evidence type="ECO:0000313" key="1">
    <source>
        <dbReference type="EMBL" id="MFD3002780.1"/>
    </source>
</evidence>
<organism evidence="1 2">
    <name type="scientific">Pontibacter toksunensis</name>
    <dbReference type="NCBI Taxonomy" id="1332631"/>
    <lineage>
        <taxon>Bacteria</taxon>
        <taxon>Pseudomonadati</taxon>
        <taxon>Bacteroidota</taxon>
        <taxon>Cytophagia</taxon>
        <taxon>Cytophagales</taxon>
        <taxon>Hymenobacteraceae</taxon>
        <taxon>Pontibacter</taxon>
    </lineage>
</organism>
<dbReference type="Pfam" id="PF03400">
    <property type="entry name" value="DDE_Tnp_IS1"/>
    <property type="match status" value="1"/>
</dbReference>
<gene>
    <name evidence="1" type="ORF">ACFS7Z_20590</name>
</gene>